<proteinExistence type="predicted"/>
<protein>
    <submittedName>
        <fullName evidence="3">Serine/threonine protein phosphatase</fullName>
    </submittedName>
</protein>
<evidence type="ECO:0000313" key="2">
    <source>
        <dbReference type="EMBL" id="CUN14380.1"/>
    </source>
</evidence>
<dbReference type="Proteomes" id="UP000446657">
    <property type="component" value="Unassembled WGS sequence"/>
</dbReference>
<name>A0A0M6WIG7_9FIRM</name>
<gene>
    <name evidence="2" type="ORF">ERS852420_02986</name>
    <name evidence="3" type="ORF">GMD30_07235</name>
    <name evidence="1" type="ORF">M72_25261</name>
</gene>
<keyword evidence="4" id="KW-1185">Reference proteome</keyword>
<dbReference type="EMBL" id="CYXV01000015">
    <property type="protein sequence ID" value="CUN14380.1"/>
    <property type="molecule type" value="Genomic_DNA"/>
</dbReference>
<reference evidence="1" key="1">
    <citation type="submission" date="2015-05" db="EMBL/GenBank/DDBJ databases">
        <authorList>
            <person name="Wang D.B."/>
            <person name="Wang M."/>
        </authorList>
    </citation>
    <scope>NUCLEOTIDE SEQUENCE [LARGE SCALE GENOMIC DNA]</scope>
    <source>
        <strain evidence="1">M72</strain>
    </source>
</reference>
<dbReference type="EMBL" id="WNAL01000012">
    <property type="protein sequence ID" value="MTR81505.1"/>
    <property type="molecule type" value="Genomic_DNA"/>
</dbReference>
<dbReference type="STRING" id="301302.ERS852420_02986"/>
<evidence type="ECO:0000313" key="3">
    <source>
        <dbReference type="EMBL" id="MTR81505.1"/>
    </source>
</evidence>
<dbReference type="RefSeq" id="WP_055067455.1">
    <property type="nucleotide sequence ID" value="NZ_CP173697.1"/>
</dbReference>
<reference evidence="3 6" key="3">
    <citation type="journal article" date="2019" name="Nat. Med.">
        <title>A library of human gut bacterial isolates paired with longitudinal multiomics data enables mechanistic microbiome research.</title>
        <authorList>
            <person name="Poyet M."/>
            <person name="Groussin M."/>
            <person name="Gibbons S.M."/>
            <person name="Avila-Pacheco J."/>
            <person name="Jiang X."/>
            <person name="Kearney S.M."/>
            <person name="Perrotta A.R."/>
            <person name="Berdy B."/>
            <person name="Zhao S."/>
            <person name="Lieberman T.D."/>
            <person name="Swanson P.K."/>
            <person name="Smith M."/>
            <person name="Roesemann S."/>
            <person name="Alexander J.E."/>
            <person name="Rich S.A."/>
            <person name="Livny J."/>
            <person name="Vlamakis H."/>
            <person name="Clish C."/>
            <person name="Bullock K."/>
            <person name="Deik A."/>
            <person name="Scott J."/>
            <person name="Pierce K.A."/>
            <person name="Xavier R.J."/>
            <person name="Alm E.J."/>
        </authorList>
    </citation>
    <scope>NUCLEOTIDE SEQUENCE [LARGE SCALE GENOMIC DNA]</scope>
    <source>
        <strain evidence="3 6">BIOML-A1</strain>
    </source>
</reference>
<accession>A0A0M6WIG7</accession>
<evidence type="ECO:0000313" key="5">
    <source>
        <dbReference type="Proteomes" id="UP000095495"/>
    </source>
</evidence>
<organism evidence="1 4">
    <name type="scientific">Roseburia faecis</name>
    <dbReference type="NCBI Taxonomy" id="301302"/>
    <lineage>
        <taxon>Bacteria</taxon>
        <taxon>Bacillati</taxon>
        <taxon>Bacillota</taxon>
        <taxon>Clostridia</taxon>
        <taxon>Lachnospirales</taxon>
        <taxon>Lachnospiraceae</taxon>
        <taxon>Roseburia</taxon>
    </lineage>
</organism>
<dbReference type="EMBL" id="CVRR01000010">
    <property type="protein sequence ID" value="CRL36007.1"/>
    <property type="molecule type" value="Genomic_DNA"/>
</dbReference>
<evidence type="ECO:0000313" key="1">
    <source>
        <dbReference type="EMBL" id="CRL36007.1"/>
    </source>
</evidence>
<sequence length="134" mass="15814">MEEIFEQFKDKDAFDAYWKEHYVPLTYEDVREAYEDFVKSADKHIFLSDYEESGNVSREDFMDNLSQAAQFAFQDGLTEAFYEKNPQVYENAFALFEAAQMEGGDANIAAAFHEEYQRLYHDFLLELFDAQYAE</sequence>
<reference evidence="4" key="2">
    <citation type="submission" date="2015-05" db="EMBL/GenBank/DDBJ databases">
        <authorList>
            <consortium name="Pathogen Informatics"/>
        </authorList>
    </citation>
    <scope>NUCLEOTIDE SEQUENCE [LARGE SCALE GENOMIC DNA]</scope>
    <source>
        <strain evidence="2 5">2789STDY5608863</strain>
        <strain evidence="4">M72</strain>
    </source>
</reference>
<dbReference type="Proteomes" id="UP000095495">
    <property type="component" value="Unassembled WGS sequence"/>
</dbReference>
<dbReference type="OrthoDB" id="2049976at2"/>
<dbReference type="Proteomes" id="UP000049979">
    <property type="component" value="Unassembled WGS sequence"/>
</dbReference>
<dbReference type="AlphaFoldDB" id="A0A0M6WIG7"/>
<evidence type="ECO:0000313" key="4">
    <source>
        <dbReference type="Proteomes" id="UP000049979"/>
    </source>
</evidence>
<evidence type="ECO:0000313" key="6">
    <source>
        <dbReference type="Proteomes" id="UP000446657"/>
    </source>
</evidence>